<dbReference type="OrthoDB" id="3214140at2"/>
<proteinExistence type="predicted"/>
<dbReference type="InterPro" id="IPR009959">
    <property type="entry name" value="Cyclase_SnoaL-like"/>
</dbReference>
<dbReference type="RefSeq" id="WP_091342236.1">
    <property type="nucleotide sequence ID" value="NZ_FMHV01000002.1"/>
</dbReference>
<dbReference type="STRING" id="568872.GA0070624_3411"/>
<gene>
    <name evidence="1" type="ORF">GA0070624_3411</name>
</gene>
<dbReference type="EMBL" id="FMHV01000002">
    <property type="protein sequence ID" value="SCL26990.1"/>
    <property type="molecule type" value="Genomic_DNA"/>
</dbReference>
<dbReference type="GO" id="GO:0030638">
    <property type="term" value="P:polyketide metabolic process"/>
    <property type="evidence" value="ECO:0007669"/>
    <property type="project" value="InterPro"/>
</dbReference>
<dbReference type="SUPFAM" id="SSF54427">
    <property type="entry name" value="NTF2-like"/>
    <property type="match status" value="1"/>
</dbReference>
<accession>A0A1C6SBY6</accession>
<dbReference type="InterPro" id="IPR032710">
    <property type="entry name" value="NTF2-like_dom_sf"/>
</dbReference>
<sequence>MELKQIVPVLLDAYNNHSPTSVAPCYCLDATHLDVATGRPRQGRDAIVAGLGFFLRAFPDAMWHVESTAVTAQHAAVRYRLTGSLQADFGPYTAHGQPLELPGVLWLTAGERAIGHSADYWDAASFNRQMQST</sequence>
<name>A0A1C6SBY6_9ACTN</name>
<keyword evidence="2" id="KW-1185">Reference proteome</keyword>
<organism evidence="1 2">
    <name type="scientific">Micromonospora rhizosphaerae</name>
    <dbReference type="NCBI Taxonomy" id="568872"/>
    <lineage>
        <taxon>Bacteria</taxon>
        <taxon>Bacillati</taxon>
        <taxon>Actinomycetota</taxon>
        <taxon>Actinomycetes</taxon>
        <taxon>Micromonosporales</taxon>
        <taxon>Micromonosporaceae</taxon>
        <taxon>Micromonospora</taxon>
    </lineage>
</organism>
<evidence type="ECO:0000313" key="1">
    <source>
        <dbReference type="EMBL" id="SCL26990.1"/>
    </source>
</evidence>
<dbReference type="AlphaFoldDB" id="A0A1C6SBY6"/>
<dbReference type="Proteomes" id="UP000199413">
    <property type="component" value="Unassembled WGS sequence"/>
</dbReference>
<evidence type="ECO:0000313" key="2">
    <source>
        <dbReference type="Proteomes" id="UP000199413"/>
    </source>
</evidence>
<protein>
    <submittedName>
        <fullName evidence="1">SnoaL-like polyketide cyclase</fullName>
    </submittedName>
</protein>
<dbReference type="Pfam" id="PF07366">
    <property type="entry name" value="SnoaL"/>
    <property type="match status" value="1"/>
</dbReference>
<reference evidence="2" key="1">
    <citation type="submission" date="2016-06" db="EMBL/GenBank/DDBJ databases">
        <authorList>
            <person name="Varghese N."/>
            <person name="Submissions Spin"/>
        </authorList>
    </citation>
    <scope>NUCLEOTIDE SEQUENCE [LARGE SCALE GENOMIC DNA]</scope>
    <source>
        <strain evidence="2">DSM 45431</strain>
    </source>
</reference>
<dbReference type="Gene3D" id="3.10.450.50">
    <property type="match status" value="1"/>
</dbReference>